<dbReference type="GO" id="GO:0005829">
    <property type="term" value="C:cytosol"/>
    <property type="evidence" value="ECO:0007669"/>
    <property type="project" value="UniProtKB-SubCell"/>
</dbReference>
<keyword evidence="2" id="KW-0808">Transferase</keyword>
<dbReference type="InterPro" id="IPR000594">
    <property type="entry name" value="ThiF_NAD_FAD-bd"/>
</dbReference>
<dbReference type="InterPro" id="IPR001763">
    <property type="entry name" value="Rhodanese-like_dom"/>
</dbReference>
<dbReference type="GO" id="GO:0042802">
    <property type="term" value="F:identical protein binding"/>
    <property type="evidence" value="ECO:0007669"/>
    <property type="project" value="EnsemblFungi"/>
</dbReference>
<dbReference type="GO" id="GO:0007114">
    <property type="term" value="P:cell budding"/>
    <property type="evidence" value="ECO:0007669"/>
    <property type="project" value="EnsemblFungi"/>
</dbReference>
<dbReference type="GO" id="GO:0042292">
    <property type="term" value="F:URM1 activating enzyme activity"/>
    <property type="evidence" value="ECO:0007669"/>
    <property type="project" value="EnsemblFungi"/>
</dbReference>
<dbReference type="Pfam" id="PF00899">
    <property type="entry name" value="ThiF"/>
    <property type="match status" value="1"/>
</dbReference>
<dbReference type="GO" id="GO:0001403">
    <property type="term" value="P:invasive growth in response to glucose limitation"/>
    <property type="evidence" value="ECO:0007669"/>
    <property type="project" value="EnsemblFungi"/>
</dbReference>
<evidence type="ECO:0000313" key="9">
    <source>
        <dbReference type="Proteomes" id="UP000242146"/>
    </source>
</evidence>
<keyword evidence="6" id="KW-0175">Coiled coil</keyword>
<dbReference type="Gene3D" id="3.40.250.10">
    <property type="entry name" value="Rhodanese-like domain"/>
    <property type="match status" value="1"/>
</dbReference>
<reference evidence="8 9" key="1">
    <citation type="submission" date="2016-07" db="EMBL/GenBank/DDBJ databases">
        <title>Pervasive Adenine N6-methylation of Active Genes in Fungi.</title>
        <authorList>
            <consortium name="DOE Joint Genome Institute"/>
            <person name="Mondo S.J."/>
            <person name="Dannebaum R.O."/>
            <person name="Kuo R.C."/>
            <person name="Labutti K."/>
            <person name="Haridas S."/>
            <person name="Kuo A."/>
            <person name="Salamov A."/>
            <person name="Ahrendt S.R."/>
            <person name="Lipzen A."/>
            <person name="Sullivan W."/>
            <person name="Andreopoulos W.B."/>
            <person name="Clum A."/>
            <person name="Lindquist E."/>
            <person name="Daum C."/>
            <person name="Ramamoorthy G.K."/>
            <person name="Gryganskyi A."/>
            <person name="Culley D."/>
            <person name="Magnuson J.K."/>
            <person name="James T.Y."/>
            <person name="O'Malley M.A."/>
            <person name="Stajich J.E."/>
            <person name="Spatafora J.W."/>
            <person name="Visel A."/>
            <person name="Grigoriev I.V."/>
        </authorList>
    </citation>
    <scope>NUCLEOTIDE SEQUENCE [LARGE SCALE GENOMIC DNA]</scope>
    <source>
        <strain evidence="8 9">NRRL 3301</strain>
    </source>
</reference>
<dbReference type="InterPro" id="IPR045886">
    <property type="entry name" value="ThiF/MoeB/HesA"/>
</dbReference>
<dbReference type="GO" id="GO:0005524">
    <property type="term" value="F:ATP binding"/>
    <property type="evidence" value="ECO:0007669"/>
    <property type="project" value="UniProtKB-KW"/>
</dbReference>
<dbReference type="PANTHER" id="PTHR10953:SF102">
    <property type="entry name" value="ADENYLYLTRANSFERASE AND SULFURTRANSFERASE MOCS3"/>
    <property type="match status" value="1"/>
</dbReference>
<keyword evidence="4" id="KW-0833">Ubl conjugation pathway</keyword>
<evidence type="ECO:0000256" key="5">
    <source>
        <dbReference type="ARBA" id="ARBA00022840"/>
    </source>
</evidence>
<keyword evidence="3" id="KW-0547">Nucleotide-binding</keyword>
<dbReference type="SUPFAM" id="SSF69572">
    <property type="entry name" value="Activating enzymes of the ubiquitin-like proteins"/>
    <property type="match status" value="1"/>
</dbReference>
<dbReference type="CDD" id="cd00757">
    <property type="entry name" value="ThiF_MoeB_HesA_family"/>
    <property type="match status" value="1"/>
</dbReference>
<evidence type="ECO:0000313" key="8">
    <source>
        <dbReference type="EMBL" id="ORX46302.1"/>
    </source>
</evidence>
<organism evidence="8 9">
    <name type="scientific">Hesseltinella vesiculosa</name>
    <dbReference type="NCBI Taxonomy" id="101127"/>
    <lineage>
        <taxon>Eukaryota</taxon>
        <taxon>Fungi</taxon>
        <taxon>Fungi incertae sedis</taxon>
        <taxon>Mucoromycota</taxon>
        <taxon>Mucoromycotina</taxon>
        <taxon>Mucoromycetes</taxon>
        <taxon>Mucorales</taxon>
        <taxon>Cunninghamellaceae</taxon>
        <taxon>Hesseltinella</taxon>
    </lineage>
</organism>
<dbReference type="GO" id="GO:0004792">
    <property type="term" value="F:thiosulfate-cyanide sulfurtransferase activity"/>
    <property type="evidence" value="ECO:0007669"/>
    <property type="project" value="EnsemblFungi"/>
</dbReference>
<dbReference type="GO" id="GO:0034599">
    <property type="term" value="P:cellular response to oxidative stress"/>
    <property type="evidence" value="ECO:0007669"/>
    <property type="project" value="EnsemblFungi"/>
</dbReference>
<dbReference type="Gene3D" id="3.40.50.720">
    <property type="entry name" value="NAD(P)-binding Rossmann-like Domain"/>
    <property type="match status" value="1"/>
</dbReference>
<comment type="caution">
    <text evidence="8">The sequence shown here is derived from an EMBL/GenBank/DDBJ whole genome shotgun (WGS) entry which is preliminary data.</text>
</comment>
<dbReference type="OrthoDB" id="10261062at2759"/>
<keyword evidence="5" id="KW-0067">ATP-binding</keyword>
<accession>A0A1X2G6F7</accession>
<sequence>MTSITELQLENKQLRQRIVELEAQLNIQSQAEESPILEKTASLSNTEIKRYGRQLILPKWGKPRAGGLGAPAALYLGAAGIGKLGIVDHDDVDSSNLHRQVIHTEVKEGMNKAVSAKLAIKAINSQCIVQTYPVSMERSNALEIIQDYDLVLDCTDNVATRYMLNDAAVLLGKPLVSGSALRYDGQLAVYNYQGGPCYRCLHPVPPPPETVGRCSDNGVLGAVPGVIGILQALEAIKVITGLHSGEPSFLIFSALSIPMFRTMKLRNKKSNCPACGDNPTITHLIDYVEFCGSEATDKGISQSLLAMDERVSVKEYHSFVNSGQPHLLVDVRPSLQIDICSLPHSVNIPIDELDKRVPEIKQMMKLQQLEGKDRKNPTNASSIYDLTLIYTV</sequence>
<dbReference type="GO" id="GO:0070566">
    <property type="term" value="F:adenylyltransferase activity"/>
    <property type="evidence" value="ECO:0007669"/>
    <property type="project" value="EnsemblFungi"/>
</dbReference>
<name>A0A1X2G6F7_9FUNG</name>
<comment type="subcellular location">
    <subcellularLocation>
        <location evidence="1">Cytoplasm</location>
        <location evidence="1">Cytosol</location>
    </subcellularLocation>
</comment>
<dbReference type="PANTHER" id="PTHR10953">
    <property type="entry name" value="UBIQUITIN-ACTIVATING ENZYME E1"/>
    <property type="match status" value="1"/>
</dbReference>
<proteinExistence type="predicted"/>
<evidence type="ECO:0000256" key="4">
    <source>
        <dbReference type="ARBA" id="ARBA00022786"/>
    </source>
</evidence>
<dbReference type="GO" id="GO:0002143">
    <property type="term" value="P:tRNA wobble position uridine thiolation"/>
    <property type="evidence" value="ECO:0007669"/>
    <property type="project" value="EnsemblFungi"/>
</dbReference>
<dbReference type="Proteomes" id="UP000242146">
    <property type="component" value="Unassembled WGS sequence"/>
</dbReference>
<dbReference type="PROSITE" id="PS50206">
    <property type="entry name" value="RHODANESE_3"/>
    <property type="match status" value="1"/>
</dbReference>
<dbReference type="InterPro" id="IPR035985">
    <property type="entry name" value="Ubiquitin-activating_enz"/>
</dbReference>
<evidence type="ECO:0000259" key="7">
    <source>
        <dbReference type="PROSITE" id="PS50206"/>
    </source>
</evidence>
<dbReference type="GO" id="GO:2000220">
    <property type="term" value="P:regulation of pseudohyphal growth"/>
    <property type="evidence" value="ECO:0007669"/>
    <property type="project" value="EnsemblFungi"/>
</dbReference>
<gene>
    <name evidence="8" type="ORF">DM01DRAFT_330557</name>
</gene>
<evidence type="ECO:0000256" key="6">
    <source>
        <dbReference type="SAM" id="Coils"/>
    </source>
</evidence>
<dbReference type="STRING" id="101127.A0A1X2G6F7"/>
<dbReference type="EMBL" id="MCGT01000038">
    <property type="protein sequence ID" value="ORX46302.1"/>
    <property type="molecule type" value="Genomic_DNA"/>
</dbReference>
<dbReference type="AlphaFoldDB" id="A0A1X2G6F7"/>
<feature type="domain" description="Rhodanese" evidence="7">
    <location>
        <begin position="322"/>
        <end position="356"/>
    </location>
</feature>
<dbReference type="InterPro" id="IPR036873">
    <property type="entry name" value="Rhodanese-like_dom_sf"/>
</dbReference>
<evidence type="ECO:0000256" key="2">
    <source>
        <dbReference type="ARBA" id="ARBA00022679"/>
    </source>
</evidence>
<dbReference type="GO" id="GO:0032447">
    <property type="term" value="P:protein urmylation"/>
    <property type="evidence" value="ECO:0007669"/>
    <property type="project" value="EnsemblFungi"/>
</dbReference>
<feature type="coiled-coil region" evidence="6">
    <location>
        <begin position="4"/>
        <end position="31"/>
    </location>
</feature>
<dbReference type="CDD" id="cd14724">
    <property type="entry name" value="ZIP_Gal4-like_1"/>
    <property type="match status" value="1"/>
</dbReference>
<evidence type="ECO:0000256" key="3">
    <source>
        <dbReference type="ARBA" id="ARBA00022741"/>
    </source>
</evidence>
<keyword evidence="9" id="KW-1185">Reference proteome</keyword>
<dbReference type="FunFam" id="3.40.50.720:FF:000033">
    <property type="entry name" value="Adenylyltransferase and sulfurtransferase MOCS3"/>
    <property type="match status" value="1"/>
</dbReference>
<protein>
    <recommendedName>
        <fullName evidence="7">Rhodanese domain-containing protein</fullName>
    </recommendedName>
</protein>
<evidence type="ECO:0000256" key="1">
    <source>
        <dbReference type="ARBA" id="ARBA00004514"/>
    </source>
</evidence>